<proteinExistence type="predicted"/>
<evidence type="ECO:0000259" key="1">
    <source>
        <dbReference type="SMART" id="SM00760"/>
    </source>
</evidence>
<dbReference type="AlphaFoldDB" id="A0A645GTR1"/>
<evidence type="ECO:0000313" key="2">
    <source>
        <dbReference type="EMBL" id="MPN29616.1"/>
    </source>
</evidence>
<dbReference type="PANTHER" id="PTHR30050">
    <property type="entry name" value="CHROMOSOMAL REPLICATION INITIATOR PROTEIN DNAA"/>
    <property type="match status" value="1"/>
</dbReference>
<dbReference type="Pfam" id="PF08299">
    <property type="entry name" value="Bac_DnaA_C"/>
    <property type="match status" value="1"/>
</dbReference>
<reference evidence="2" key="1">
    <citation type="submission" date="2019-08" db="EMBL/GenBank/DDBJ databases">
        <authorList>
            <person name="Kucharzyk K."/>
            <person name="Murdoch R.W."/>
            <person name="Higgins S."/>
            <person name="Loffler F."/>
        </authorList>
    </citation>
    <scope>NUCLEOTIDE SEQUENCE</scope>
</reference>
<sequence length="58" mass="6647">MYLSRKLLDISLAKIGEDYGGRDHTTVLHACNKIEKDMDNDPDLQKSVMELEKRIKGI</sequence>
<dbReference type="GO" id="GO:0005886">
    <property type="term" value="C:plasma membrane"/>
    <property type="evidence" value="ECO:0007669"/>
    <property type="project" value="TreeGrafter"/>
</dbReference>
<dbReference type="GO" id="GO:0006270">
    <property type="term" value="P:DNA replication initiation"/>
    <property type="evidence" value="ECO:0007669"/>
    <property type="project" value="InterPro"/>
</dbReference>
<dbReference type="EMBL" id="VSSQ01080398">
    <property type="protein sequence ID" value="MPN29616.1"/>
    <property type="molecule type" value="Genomic_DNA"/>
</dbReference>
<dbReference type="GO" id="GO:0006275">
    <property type="term" value="P:regulation of DNA replication"/>
    <property type="evidence" value="ECO:0007669"/>
    <property type="project" value="InterPro"/>
</dbReference>
<feature type="domain" description="Chromosomal replication initiator DnaA C-terminal" evidence="1">
    <location>
        <begin position="1"/>
        <end position="34"/>
    </location>
</feature>
<dbReference type="Gene3D" id="1.10.1750.10">
    <property type="match status" value="1"/>
</dbReference>
<dbReference type="SMART" id="SM00760">
    <property type="entry name" value="Bac_DnaA_C"/>
    <property type="match status" value="1"/>
</dbReference>
<accession>A0A645GTR1</accession>
<name>A0A645GTR1_9ZZZZ</name>
<protein>
    <submittedName>
        <fullName evidence="2">Chromosomal replication initiator protein DnaA</fullName>
    </submittedName>
</protein>
<dbReference type="InterPro" id="IPR013159">
    <property type="entry name" value="DnaA_C"/>
</dbReference>
<comment type="caution">
    <text evidence="2">The sequence shown here is derived from an EMBL/GenBank/DDBJ whole genome shotgun (WGS) entry which is preliminary data.</text>
</comment>
<dbReference type="GO" id="GO:0003688">
    <property type="term" value="F:DNA replication origin binding"/>
    <property type="evidence" value="ECO:0007669"/>
    <property type="project" value="TreeGrafter"/>
</dbReference>
<gene>
    <name evidence="2" type="primary">dnaA_73</name>
    <name evidence="2" type="ORF">SDC9_177069</name>
</gene>
<dbReference type="GO" id="GO:0005524">
    <property type="term" value="F:ATP binding"/>
    <property type="evidence" value="ECO:0007669"/>
    <property type="project" value="InterPro"/>
</dbReference>
<dbReference type="SUPFAM" id="SSF48295">
    <property type="entry name" value="TrpR-like"/>
    <property type="match status" value="1"/>
</dbReference>
<dbReference type="CDD" id="cd06571">
    <property type="entry name" value="Bac_DnaA_C"/>
    <property type="match status" value="1"/>
</dbReference>
<dbReference type="InterPro" id="IPR010921">
    <property type="entry name" value="Trp_repressor/repl_initiator"/>
</dbReference>
<dbReference type="PANTHER" id="PTHR30050:SF2">
    <property type="entry name" value="CHROMOSOMAL REPLICATION INITIATOR PROTEIN DNAA"/>
    <property type="match status" value="1"/>
</dbReference>
<organism evidence="2">
    <name type="scientific">bioreactor metagenome</name>
    <dbReference type="NCBI Taxonomy" id="1076179"/>
    <lineage>
        <taxon>unclassified sequences</taxon>
        <taxon>metagenomes</taxon>
        <taxon>ecological metagenomes</taxon>
    </lineage>
</organism>